<dbReference type="CDD" id="cd02440">
    <property type="entry name" value="AdoMet_MTases"/>
    <property type="match status" value="1"/>
</dbReference>
<dbReference type="SUPFAM" id="SSF53335">
    <property type="entry name" value="S-adenosyl-L-methionine-dependent methyltransferases"/>
    <property type="match status" value="1"/>
</dbReference>
<evidence type="ECO:0000256" key="4">
    <source>
        <dbReference type="ARBA" id="ARBA00022691"/>
    </source>
</evidence>
<proteinExistence type="predicted"/>
<evidence type="ECO:0000256" key="2">
    <source>
        <dbReference type="ARBA" id="ARBA00022603"/>
    </source>
</evidence>
<protein>
    <submittedName>
        <fullName evidence="5">SAM-dependent methlyltransferase</fullName>
    </submittedName>
</protein>
<dbReference type="Pfam" id="PF05724">
    <property type="entry name" value="TPMT"/>
    <property type="match status" value="1"/>
</dbReference>
<dbReference type="InterPro" id="IPR008854">
    <property type="entry name" value="TPMT"/>
</dbReference>
<dbReference type="EMBL" id="JSVA01000008">
    <property type="protein sequence ID" value="KOF03294.1"/>
    <property type="molecule type" value="Genomic_DNA"/>
</dbReference>
<dbReference type="PANTHER" id="PTHR32183:SF11">
    <property type="entry name" value="THIOL METHYLTRANSFERASE 2-RELATED"/>
    <property type="match status" value="1"/>
</dbReference>
<accession>A0A0L8ALU9</accession>
<keyword evidence="4" id="KW-0949">S-adenosyl-L-methionine</keyword>
<gene>
    <name evidence="5" type="ORF">OB69_08370</name>
</gene>
<evidence type="ECO:0000313" key="5">
    <source>
        <dbReference type="EMBL" id="KOF03294.1"/>
    </source>
</evidence>
<comment type="caution">
    <text evidence="5">The sequence shown here is derived from an EMBL/GenBank/DDBJ whole genome shotgun (WGS) entry which is preliminary data.</text>
</comment>
<dbReference type="OrthoDB" id="9778208at2"/>
<evidence type="ECO:0000313" key="6">
    <source>
        <dbReference type="Proteomes" id="UP000036908"/>
    </source>
</evidence>
<dbReference type="GO" id="GO:0032259">
    <property type="term" value="P:methylation"/>
    <property type="evidence" value="ECO:0007669"/>
    <property type="project" value="UniProtKB-KW"/>
</dbReference>
<sequence>MIESLNENYWTQRYENNQVGWDIGHVSTPIKDYIDQLSNKDIRILIPGAGNAYEAEYLWSQGFKNVWVIDLSKTPLQNLQSRIPDFPASQLIHGNFFDHHSQYDLIIEQTFFCALNPIMRTDYVAKMHELLVNGGKLVGLMFKIPLNTTHPPFGGNEERYRSIFSPYFKIEIMEEAHNSIPPRSGNELFVKMVKA</sequence>
<name>A0A0L8ALU9_9BACT</name>
<keyword evidence="1" id="KW-0597">Phosphoprotein</keyword>
<keyword evidence="6" id="KW-1185">Reference proteome</keyword>
<organism evidence="5 6">
    <name type="scientific">Roseivirga seohaensis subsp. aquiponti</name>
    <dbReference type="NCBI Taxonomy" id="1566026"/>
    <lineage>
        <taxon>Bacteria</taxon>
        <taxon>Pseudomonadati</taxon>
        <taxon>Bacteroidota</taxon>
        <taxon>Cytophagia</taxon>
        <taxon>Cytophagales</taxon>
        <taxon>Roseivirgaceae</taxon>
        <taxon>Roseivirga</taxon>
    </lineage>
</organism>
<dbReference type="PROSITE" id="PS51585">
    <property type="entry name" value="SAM_MT_TPMT"/>
    <property type="match status" value="1"/>
</dbReference>
<dbReference type="InterPro" id="IPR029063">
    <property type="entry name" value="SAM-dependent_MTases_sf"/>
</dbReference>
<dbReference type="Proteomes" id="UP000036908">
    <property type="component" value="Unassembled WGS sequence"/>
</dbReference>
<dbReference type="RefSeq" id="WP_053223246.1">
    <property type="nucleotide sequence ID" value="NZ_JSVA01000008.1"/>
</dbReference>
<keyword evidence="2" id="KW-0489">Methyltransferase</keyword>
<dbReference type="AlphaFoldDB" id="A0A0L8ALU9"/>
<dbReference type="GO" id="GO:0008757">
    <property type="term" value="F:S-adenosylmethionine-dependent methyltransferase activity"/>
    <property type="evidence" value="ECO:0007669"/>
    <property type="project" value="InterPro"/>
</dbReference>
<dbReference type="PANTHER" id="PTHR32183">
    <property type="match status" value="1"/>
</dbReference>
<evidence type="ECO:0000256" key="3">
    <source>
        <dbReference type="ARBA" id="ARBA00022679"/>
    </source>
</evidence>
<evidence type="ECO:0000256" key="1">
    <source>
        <dbReference type="ARBA" id="ARBA00022553"/>
    </source>
</evidence>
<dbReference type="PATRIC" id="fig|1566026.4.peg.3507"/>
<keyword evidence="3 5" id="KW-0808">Transferase</keyword>
<dbReference type="Gene3D" id="3.40.50.150">
    <property type="entry name" value="Vaccinia Virus protein VP39"/>
    <property type="match status" value="1"/>
</dbReference>
<reference evidence="6" key="1">
    <citation type="submission" date="2014-11" db="EMBL/GenBank/DDBJ databases">
        <title>Genome sequencing of Roseivirga sp. D-25.</title>
        <authorList>
            <person name="Selvaratnam C."/>
            <person name="Thevarajoo S."/>
            <person name="Goh K.M."/>
            <person name="Eee R."/>
            <person name="Chan K.-G."/>
            <person name="Chong C.S."/>
        </authorList>
    </citation>
    <scope>NUCLEOTIDE SEQUENCE [LARGE SCALE GENOMIC DNA]</scope>
    <source>
        <strain evidence="6">D-25</strain>
    </source>
</reference>